<dbReference type="Proteomes" id="UP001303115">
    <property type="component" value="Unassembled WGS sequence"/>
</dbReference>
<dbReference type="PANTHER" id="PTHR21310">
    <property type="entry name" value="AMINOGLYCOSIDE PHOSPHOTRANSFERASE-RELATED-RELATED"/>
    <property type="match status" value="1"/>
</dbReference>
<evidence type="ECO:0000313" key="1">
    <source>
        <dbReference type="EMBL" id="KAK4033134.1"/>
    </source>
</evidence>
<accession>A0AAN6SMI9</accession>
<dbReference type="InterPro" id="IPR011009">
    <property type="entry name" value="Kinase-like_dom_sf"/>
</dbReference>
<evidence type="ECO:0000313" key="2">
    <source>
        <dbReference type="Proteomes" id="UP001303115"/>
    </source>
</evidence>
<gene>
    <name evidence="1" type="ORF">C8A01DRAFT_40421</name>
</gene>
<protein>
    <recommendedName>
        <fullName evidence="3">Aminoglycoside phosphotransferase domain-containing protein</fullName>
    </recommendedName>
</protein>
<dbReference type="InterPro" id="IPR051678">
    <property type="entry name" value="AGP_Transferase"/>
</dbReference>
<reference evidence="2" key="1">
    <citation type="journal article" date="2023" name="Mol. Phylogenet. Evol.">
        <title>Genome-scale phylogeny and comparative genomics of the fungal order Sordariales.</title>
        <authorList>
            <person name="Hensen N."/>
            <person name="Bonometti L."/>
            <person name="Westerberg I."/>
            <person name="Brannstrom I.O."/>
            <person name="Guillou S."/>
            <person name="Cros-Aarteil S."/>
            <person name="Calhoun S."/>
            <person name="Haridas S."/>
            <person name="Kuo A."/>
            <person name="Mondo S."/>
            <person name="Pangilinan J."/>
            <person name="Riley R."/>
            <person name="LaButti K."/>
            <person name="Andreopoulos B."/>
            <person name="Lipzen A."/>
            <person name="Chen C."/>
            <person name="Yan M."/>
            <person name="Daum C."/>
            <person name="Ng V."/>
            <person name="Clum A."/>
            <person name="Steindorff A."/>
            <person name="Ohm R.A."/>
            <person name="Martin F."/>
            <person name="Silar P."/>
            <person name="Natvig D.O."/>
            <person name="Lalanne C."/>
            <person name="Gautier V."/>
            <person name="Ament-Velasquez S.L."/>
            <person name="Kruys A."/>
            <person name="Hutchinson M.I."/>
            <person name="Powell A.J."/>
            <person name="Barry K."/>
            <person name="Miller A.N."/>
            <person name="Grigoriev I.V."/>
            <person name="Debuchy R."/>
            <person name="Gladieux P."/>
            <person name="Hiltunen Thoren M."/>
            <person name="Johannesson H."/>
        </authorList>
    </citation>
    <scope>NUCLEOTIDE SEQUENCE [LARGE SCALE GENOMIC DNA]</scope>
    <source>
        <strain evidence="2">CBS 284.82</strain>
    </source>
</reference>
<evidence type="ECO:0008006" key="3">
    <source>
        <dbReference type="Google" id="ProtNLM"/>
    </source>
</evidence>
<dbReference type="SUPFAM" id="SSF56112">
    <property type="entry name" value="Protein kinase-like (PK-like)"/>
    <property type="match status" value="1"/>
</dbReference>
<comment type="caution">
    <text evidence="1">The sequence shown here is derived from an EMBL/GenBank/DDBJ whole genome shotgun (WGS) entry which is preliminary data.</text>
</comment>
<keyword evidence="2" id="KW-1185">Reference proteome</keyword>
<proteinExistence type="predicted"/>
<dbReference type="PANTHER" id="PTHR21310:SF55">
    <property type="entry name" value="AMINOGLYCOSIDE PHOSPHOTRANSFERASE DOMAIN-CONTAINING PROTEIN"/>
    <property type="match status" value="1"/>
</dbReference>
<name>A0AAN6SMI9_9PEZI</name>
<dbReference type="AlphaFoldDB" id="A0AAN6SMI9"/>
<organism evidence="1 2">
    <name type="scientific">Parachaetomium inaequale</name>
    <dbReference type="NCBI Taxonomy" id="2588326"/>
    <lineage>
        <taxon>Eukaryota</taxon>
        <taxon>Fungi</taxon>
        <taxon>Dikarya</taxon>
        <taxon>Ascomycota</taxon>
        <taxon>Pezizomycotina</taxon>
        <taxon>Sordariomycetes</taxon>
        <taxon>Sordariomycetidae</taxon>
        <taxon>Sordariales</taxon>
        <taxon>Chaetomiaceae</taxon>
        <taxon>Parachaetomium</taxon>
    </lineage>
</organism>
<sequence length="249" mass="28138">MVTALEKEGEIQTFFVKCVLTKSTQFQQNVKPWDTNIKGEIISRLYDKERILNQAAAFQLISSKTTIPVPKLIGSGENPDGTAWIETERTHGGVWLDLVGNRCRMPPGKQKHTDTNDGECDECARIARANASRFIQNEVLPQLNSLCSDTTGLNGVVIPPLWIMDYDPETYWPPKKAGPSQQYVFCHGNLHAHSILMHAETLHVMKIVDWDNAGYFPAEFQALWTVRRPDYEELFTNKEGCKELSGLMV</sequence>
<dbReference type="EMBL" id="MU854550">
    <property type="protein sequence ID" value="KAK4033134.1"/>
    <property type="molecule type" value="Genomic_DNA"/>
</dbReference>